<evidence type="ECO:0000313" key="3">
    <source>
        <dbReference type="Proteomes" id="UP000813876"/>
    </source>
</evidence>
<proteinExistence type="predicted"/>
<protein>
    <recommendedName>
        <fullName evidence="4">DUF3265 domain-containing protein</fullName>
    </recommendedName>
</protein>
<gene>
    <name evidence="2" type="ORF">GLP33_10995</name>
</gene>
<evidence type="ECO:0008006" key="4">
    <source>
        <dbReference type="Google" id="ProtNLM"/>
    </source>
</evidence>
<evidence type="ECO:0000256" key="1">
    <source>
        <dbReference type="SAM" id="Phobius"/>
    </source>
</evidence>
<evidence type="ECO:0000313" key="2">
    <source>
        <dbReference type="EMBL" id="MCF2302258.1"/>
    </source>
</evidence>
<comment type="caution">
    <text evidence="2">The sequence shown here is derived from an EMBL/GenBank/DDBJ whole genome shotgun (WGS) entry which is preliminary data.</text>
</comment>
<keyword evidence="1" id="KW-0812">Transmembrane</keyword>
<dbReference type="AlphaFoldDB" id="A0AAW4ZV26"/>
<organism evidence="2 3">
    <name type="scientific">Photobacterium phosphoreum</name>
    <dbReference type="NCBI Taxonomy" id="659"/>
    <lineage>
        <taxon>Bacteria</taxon>
        <taxon>Pseudomonadati</taxon>
        <taxon>Pseudomonadota</taxon>
        <taxon>Gammaproteobacteria</taxon>
        <taxon>Vibrionales</taxon>
        <taxon>Vibrionaceae</taxon>
        <taxon>Photobacterium</taxon>
    </lineage>
</organism>
<sequence length="45" mass="5113">MPKKEQMRRDIIGIGITLFNNGYCVCGVDVYVMLVIVIKSAFFMV</sequence>
<keyword evidence="1" id="KW-0472">Membrane</keyword>
<name>A0AAW4ZV26_PHOPO</name>
<dbReference type="EMBL" id="WMCP01000011">
    <property type="protein sequence ID" value="MCF2302258.1"/>
    <property type="molecule type" value="Genomic_DNA"/>
</dbReference>
<dbReference type="RefSeq" id="WP_156728300.1">
    <property type="nucleotide sequence ID" value="NZ_CAMLDN010000026.1"/>
</dbReference>
<dbReference type="GeneID" id="57355230"/>
<feature type="transmembrane region" description="Helical" evidence="1">
    <location>
        <begin position="12"/>
        <end position="38"/>
    </location>
</feature>
<keyword evidence="1" id="KW-1133">Transmembrane helix</keyword>
<dbReference type="Proteomes" id="UP000813876">
    <property type="component" value="Unassembled WGS sequence"/>
</dbReference>
<reference evidence="2" key="1">
    <citation type="submission" date="2019-11" db="EMBL/GenBank/DDBJ databases">
        <title>Comparative genomics of photobacteria reveal adaptation to distinct habitats.</title>
        <authorList>
            <person name="Fuertes-Perez S."/>
            <person name="Hilgarth M."/>
            <person name="Vogel R.F."/>
        </authorList>
    </citation>
    <scope>NUCLEOTIDE SEQUENCE</scope>
    <source>
        <strain evidence="2">TMW2.2145</strain>
    </source>
</reference>
<accession>A0AAW4ZV26</accession>